<comment type="similarity">
    <text evidence="1">Belongs to the NAD(P)-dependent epimerase/dehydratase family.</text>
</comment>
<evidence type="ECO:0000313" key="3">
    <source>
        <dbReference type="EMBL" id="MBB4934074.1"/>
    </source>
</evidence>
<evidence type="ECO:0000259" key="2">
    <source>
        <dbReference type="Pfam" id="PF01370"/>
    </source>
</evidence>
<dbReference type="Proteomes" id="UP000523007">
    <property type="component" value="Unassembled WGS sequence"/>
</dbReference>
<dbReference type="EMBL" id="JACHJT010000001">
    <property type="protein sequence ID" value="MBB4934074.1"/>
    <property type="molecule type" value="Genomic_DNA"/>
</dbReference>
<comment type="caution">
    <text evidence="3">The sequence shown here is derived from an EMBL/GenBank/DDBJ whole genome shotgun (WGS) entry which is preliminary data.</text>
</comment>
<organism evidence="3 4">
    <name type="scientific">Lipingzhangella halophila</name>
    <dbReference type="NCBI Taxonomy" id="1783352"/>
    <lineage>
        <taxon>Bacteria</taxon>
        <taxon>Bacillati</taxon>
        <taxon>Actinomycetota</taxon>
        <taxon>Actinomycetes</taxon>
        <taxon>Streptosporangiales</taxon>
        <taxon>Nocardiopsidaceae</taxon>
        <taxon>Lipingzhangella</taxon>
    </lineage>
</organism>
<dbReference type="Pfam" id="PF01370">
    <property type="entry name" value="Epimerase"/>
    <property type="match status" value="1"/>
</dbReference>
<dbReference type="Gene3D" id="3.40.50.720">
    <property type="entry name" value="NAD(P)-binding Rossmann-like Domain"/>
    <property type="match status" value="1"/>
</dbReference>
<protein>
    <submittedName>
        <fullName evidence="3">dTDP-6-deoxy-L-talose 4-dehydrogenase [NAD(P)+]</fullName>
        <ecNumber evidence="3">1.1.1.344</ecNumber>
    </submittedName>
</protein>
<sequence length="309" mass="32619">MKGTRVLVTGGTGFLGRRVCADLAAAGAEVAVVARRAPPRGFPHRFLALDLSTAGVADVVALLERERPDVVVNATGSIWGLDDQRMRAMCTTPVLLLVEALAALGRGTRLVHLGTVLEYGPLPPGSWTRPGALPRPTTSHGKAKYEATRAVLTAAEAGSLDASVLRIANIVGPGTPPVSLLGTVADQLANFPGGAGEARVELSPLVARRDYVDVRDVSGAVLVAAHRGTHGQVVDIGRGEAVPVRRMVEMLIRVSGVPARVVERPGRSPAADDWIRVDPGPARDVLGWTARRPLTRSVRDLWNTLVQGR</sequence>
<gene>
    <name evidence="3" type="ORF">F4561_004894</name>
</gene>
<dbReference type="GO" id="GO:0016491">
    <property type="term" value="F:oxidoreductase activity"/>
    <property type="evidence" value="ECO:0007669"/>
    <property type="project" value="UniProtKB-KW"/>
</dbReference>
<accession>A0A7W7RLA5</accession>
<keyword evidence="4" id="KW-1185">Reference proteome</keyword>
<proteinExistence type="inferred from homology"/>
<name>A0A7W7RLA5_9ACTN</name>
<reference evidence="3 4" key="1">
    <citation type="submission" date="2020-08" db="EMBL/GenBank/DDBJ databases">
        <title>Sequencing the genomes of 1000 actinobacteria strains.</title>
        <authorList>
            <person name="Klenk H.-P."/>
        </authorList>
    </citation>
    <scope>NUCLEOTIDE SEQUENCE [LARGE SCALE GENOMIC DNA]</scope>
    <source>
        <strain evidence="3 4">DSM 102030</strain>
    </source>
</reference>
<evidence type="ECO:0000313" key="4">
    <source>
        <dbReference type="Proteomes" id="UP000523007"/>
    </source>
</evidence>
<dbReference type="InterPro" id="IPR001509">
    <property type="entry name" value="Epimerase_deHydtase"/>
</dbReference>
<dbReference type="RefSeq" id="WP_184581856.1">
    <property type="nucleotide sequence ID" value="NZ_JACHJT010000001.1"/>
</dbReference>
<dbReference type="EC" id="1.1.1.344" evidence="3"/>
<dbReference type="PANTHER" id="PTHR43000">
    <property type="entry name" value="DTDP-D-GLUCOSE 4,6-DEHYDRATASE-RELATED"/>
    <property type="match status" value="1"/>
</dbReference>
<evidence type="ECO:0000256" key="1">
    <source>
        <dbReference type="ARBA" id="ARBA00007637"/>
    </source>
</evidence>
<dbReference type="SUPFAM" id="SSF51735">
    <property type="entry name" value="NAD(P)-binding Rossmann-fold domains"/>
    <property type="match status" value="1"/>
</dbReference>
<dbReference type="InterPro" id="IPR036291">
    <property type="entry name" value="NAD(P)-bd_dom_sf"/>
</dbReference>
<feature type="domain" description="NAD-dependent epimerase/dehydratase" evidence="2">
    <location>
        <begin position="6"/>
        <end position="237"/>
    </location>
</feature>
<dbReference type="AlphaFoldDB" id="A0A7W7RLA5"/>
<keyword evidence="3" id="KW-0560">Oxidoreductase</keyword>